<dbReference type="GO" id="GO:0016491">
    <property type="term" value="F:oxidoreductase activity"/>
    <property type="evidence" value="ECO:0007669"/>
    <property type="project" value="InterPro"/>
</dbReference>
<dbReference type="EMBL" id="CP144089">
    <property type="protein sequence ID" value="WWD03862.1"/>
    <property type="molecule type" value="Genomic_DNA"/>
</dbReference>
<dbReference type="PANTHER" id="PTHR30543">
    <property type="entry name" value="CHROMATE REDUCTASE"/>
    <property type="match status" value="1"/>
</dbReference>
<evidence type="ECO:0000313" key="3">
    <source>
        <dbReference type="Proteomes" id="UP001358614"/>
    </source>
</evidence>
<sequence length="206" mass="23030">MPRIKIGVILGSTRTPSNTQGISTYFQNILLTSYPSLEVEIIHLSSSPGHPLPFQLDQTVPQAHPLSTLPDAYSDSMVRQWSSTVMGWDGLIIVTPQYNWGYPAILKNAFDHLYHEWTGLPVGIITLGGHGGTKCLEQLKIVLGGGLHVDLVQSNVLVQLPRELIVSEKRLDGDESWLGDYEKGMRSLVDELVERIENRRKMKTEE</sequence>
<evidence type="ECO:0000313" key="2">
    <source>
        <dbReference type="EMBL" id="WWD03862.1"/>
    </source>
</evidence>
<reference evidence="2 3" key="1">
    <citation type="submission" date="2024-01" db="EMBL/GenBank/DDBJ databases">
        <title>Comparative genomics of Cryptococcus and Kwoniella reveals pathogenesis evolution and contrasting modes of karyotype evolution via chromosome fusion or intercentromeric recombination.</title>
        <authorList>
            <person name="Coelho M.A."/>
            <person name="David-Palma M."/>
            <person name="Shea T."/>
            <person name="Bowers K."/>
            <person name="McGinley-Smith S."/>
            <person name="Mohammad A.W."/>
            <person name="Gnirke A."/>
            <person name="Yurkov A.M."/>
            <person name="Nowrousian M."/>
            <person name="Sun S."/>
            <person name="Cuomo C.A."/>
            <person name="Heitman J."/>
        </authorList>
    </citation>
    <scope>NUCLEOTIDE SEQUENCE [LARGE SCALE GENOMIC DNA]</scope>
    <source>
        <strain evidence="2 3">PYCC6329</strain>
    </source>
</reference>
<dbReference type="InterPro" id="IPR005025">
    <property type="entry name" value="FMN_Rdtase-like_dom"/>
</dbReference>
<dbReference type="SUPFAM" id="SSF52218">
    <property type="entry name" value="Flavoproteins"/>
    <property type="match status" value="1"/>
</dbReference>
<dbReference type="PANTHER" id="PTHR30543:SF21">
    <property type="entry name" value="NAD(P)H-DEPENDENT FMN REDUCTASE LOT6"/>
    <property type="match status" value="1"/>
</dbReference>
<proteinExistence type="predicted"/>
<dbReference type="Gene3D" id="3.40.50.360">
    <property type="match status" value="1"/>
</dbReference>
<dbReference type="InterPro" id="IPR029039">
    <property type="entry name" value="Flavoprotein-like_sf"/>
</dbReference>
<dbReference type="Proteomes" id="UP001358614">
    <property type="component" value="Chromosome 1"/>
</dbReference>
<dbReference type="InterPro" id="IPR050712">
    <property type="entry name" value="NAD(P)H-dep_reductase"/>
</dbReference>
<evidence type="ECO:0000259" key="1">
    <source>
        <dbReference type="Pfam" id="PF03358"/>
    </source>
</evidence>
<dbReference type="Pfam" id="PF03358">
    <property type="entry name" value="FMN_red"/>
    <property type="match status" value="1"/>
</dbReference>
<dbReference type="GO" id="GO:0005829">
    <property type="term" value="C:cytosol"/>
    <property type="evidence" value="ECO:0007669"/>
    <property type="project" value="TreeGrafter"/>
</dbReference>
<organism evidence="2 3">
    <name type="scientific">Kwoniella europaea PYCC6329</name>
    <dbReference type="NCBI Taxonomy" id="1423913"/>
    <lineage>
        <taxon>Eukaryota</taxon>
        <taxon>Fungi</taxon>
        <taxon>Dikarya</taxon>
        <taxon>Basidiomycota</taxon>
        <taxon>Agaricomycotina</taxon>
        <taxon>Tremellomycetes</taxon>
        <taxon>Tremellales</taxon>
        <taxon>Cryptococcaceae</taxon>
        <taxon>Kwoniella</taxon>
    </lineage>
</organism>
<dbReference type="GO" id="GO:0010181">
    <property type="term" value="F:FMN binding"/>
    <property type="evidence" value="ECO:0007669"/>
    <property type="project" value="TreeGrafter"/>
</dbReference>
<dbReference type="GeneID" id="91100722"/>
<protein>
    <recommendedName>
        <fullName evidence="1">NADPH-dependent FMN reductase-like domain-containing protein</fullName>
    </recommendedName>
</protein>
<dbReference type="AlphaFoldDB" id="A0AAX4KDW3"/>
<keyword evidence="3" id="KW-1185">Reference proteome</keyword>
<gene>
    <name evidence="2" type="ORF">V865_001918</name>
</gene>
<dbReference type="RefSeq" id="XP_066081829.1">
    <property type="nucleotide sequence ID" value="XM_066225732.1"/>
</dbReference>
<feature type="domain" description="NADPH-dependent FMN reductase-like" evidence="1">
    <location>
        <begin position="4"/>
        <end position="154"/>
    </location>
</feature>
<accession>A0AAX4KDW3</accession>
<name>A0AAX4KDW3_9TREE</name>
<dbReference type="KEGG" id="ker:91100722"/>